<reference evidence="1 2" key="1">
    <citation type="submission" date="2015-11" db="EMBL/GenBank/DDBJ databases">
        <title>Genomic analysis of 38 Legionella species identifies large and diverse effector repertoires.</title>
        <authorList>
            <person name="Burstein D."/>
            <person name="Amaro F."/>
            <person name="Zusman T."/>
            <person name="Lifshitz Z."/>
            <person name="Cohen O."/>
            <person name="Gilbert J.A."/>
            <person name="Pupko T."/>
            <person name="Shuman H.A."/>
            <person name="Segal G."/>
        </authorList>
    </citation>
    <scope>NUCLEOTIDE SEQUENCE [LARGE SCALE GENOMIC DNA]</scope>
    <source>
        <strain evidence="1 2">ATCC 49751</strain>
    </source>
</reference>
<dbReference type="PATRIC" id="fig|45067.4.peg.630"/>
<dbReference type="InterPro" id="IPR036770">
    <property type="entry name" value="Ankyrin_rpt-contain_sf"/>
</dbReference>
<gene>
    <name evidence="1" type="ORF">Llan_0604</name>
</gene>
<dbReference type="OrthoDB" id="5654039at2"/>
<evidence type="ECO:0000313" key="2">
    <source>
        <dbReference type="Proteomes" id="UP000054869"/>
    </source>
</evidence>
<dbReference type="RefSeq" id="WP_035914743.1">
    <property type="nucleotide sequence ID" value="NZ_CAAAJD010000001.1"/>
</dbReference>
<evidence type="ECO:0000313" key="1">
    <source>
        <dbReference type="EMBL" id="KTD23823.1"/>
    </source>
</evidence>
<keyword evidence="2" id="KW-1185">Reference proteome</keyword>
<organism evidence="1 2">
    <name type="scientific">Legionella lansingensis</name>
    <dbReference type="NCBI Taxonomy" id="45067"/>
    <lineage>
        <taxon>Bacteria</taxon>
        <taxon>Pseudomonadati</taxon>
        <taxon>Pseudomonadota</taxon>
        <taxon>Gammaproteobacteria</taxon>
        <taxon>Legionellales</taxon>
        <taxon>Legionellaceae</taxon>
        <taxon>Legionella</taxon>
    </lineage>
</organism>
<dbReference type="EMBL" id="LNYI01000011">
    <property type="protein sequence ID" value="KTD23823.1"/>
    <property type="molecule type" value="Genomic_DNA"/>
</dbReference>
<dbReference type="STRING" id="45067.Llan_0604"/>
<proteinExistence type="predicted"/>
<dbReference type="NCBIfam" id="NF043025">
    <property type="entry name" value="T4SS_AnkJ"/>
    <property type="match status" value="1"/>
</dbReference>
<dbReference type="Proteomes" id="UP000054869">
    <property type="component" value="Unassembled WGS sequence"/>
</dbReference>
<sequence length="255" mass="28960">MELALYLLNQAVSKGEYETVKGILIANPELINQYTPPTYESPLAIVLNKKHIDYNMLEILVAHQVTFDYPVNHHHELPFELACKNLDVKLCQFLLAHHALISERASHFLLMHSTDIRYLTENKIKNACEIIKLMGGLQAVSSNKDSEGKSFKEQARKSQLINRFGGVLKYDYMQLLEAIYPIVDSPNNVVADVADNHSTQFKNLISTIEDKYAAKEAYDRDNLKDSIHLFFMTGGELPPLRRVTDPNINNNGPSF</sequence>
<accession>A0A0W0VUV5</accession>
<dbReference type="AlphaFoldDB" id="A0A0W0VUV5"/>
<name>A0A0W0VUV5_9GAMM</name>
<comment type="caution">
    <text evidence="1">The sequence shown here is derived from an EMBL/GenBank/DDBJ whole genome shotgun (WGS) entry which is preliminary data.</text>
</comment>
<dbReference type="eggNOG" id="COG0666">
    <property type="taxonomic scope" value="Bacteria"/>
</dbReference>
<dbReference type="Gene3D" id="1.25.40.20">
    <property type="entry name" value="Ankyrin repeat-containing domain"/>
    <property type="match status" value="1"/>
</dbReference>
<protein>
    <submittedName>
        <fullName evidence="1">Ankyrin repeat-containing protein</fullName>
    </submittedName>
</protein>